<evidence type="ECO:0000313" key="2">
    <source>
        <dbReference type="Proteomes" id="UP000220034"/>
    </source>
</evidence>
<evidence type="ECO:0000313" key="1">
    <source>
        <dbReference type="EMBL" id="SOH93647.1"/>
    </source>
</evidence>
<dbReference type="Proteomes" id="UP000220034">
    <property type="component" value="Unassembled WGS sequence"/>
</dbReference>
<proteinExistence type="predicted"/>
<dbReference type="RefSeq" id="WP_097929214.1">
    <property type="nucleotide sequence ID" value="NZ_OCTN01000002.1"/>
</dbReference>
<reference evidence="2" key="1">
    <citation type="submission" date="2017-09" db="EMBL/GenBank/DDBJ databases">
        <authorList>
            <person name="Varghese N."/>
            <person name="Submissions S."/>
        </authorList>
    </citation>
    <scope>NUCLEOTIDE SEQUENCE [LARGE SCALE GENOMIC DNA]</scope>
    <source>
        <strain evidence="2">C7</strain>
    </source>
</reference>
<organism evidence="1 2">
    <name type="scientific">Pontivivens marinum</name>
    <dbReference type="NCBI Taxonomy" id="1690039"/>
    <lineage>
        <taxon>Bacteria</taxon>
        <taxon>Pseudomonadati</taxon>
        <taxon>Pseudomonadota</taxon>
        <taxon>Alphaproteobacteria</taxon>
        <taxon>Rhodobacterales</taxon>
        <taxon>Paracoccaceae</taxon>
        <taxon>Pontivivens</taxon>
    </lineage>
</organism>
<dbReference type="OrthoDB" id="7849247at2"/>
<name>A0A2C9CR01_9RHOB</name>
<dbReference type="EMBL" id="OCTN01000002">
    <property type="protein sequence ID" value="SOH93647.1"/>
    <property type="molecule type" value="Genomic_DNA"/>
</dbReference>
<protein>
    <submittedName>
        <fullName evidence="1">Uncharacterized protein</fullName>
    </submittedName>
</protein>
<accession>A0A2C9CR01</accession>
<gene>
    <name evidence="1" type="ORF">SAMN06273572_102325</name>
</gene>
<sequence length="131" mass="15226">MSGTDLHFRTRDNGAVVFRIETENRQRRLDLRQLAVINIRSGEIKPHGQQTLTADEIAQMQSWVEARRTELQTRERDDIERLIDQINSAAQWFQSRAEPSDIEAVSNRLLLSMHDLRSTLVKKQVDEADKD</sequence>
<keyword evidence="2" id="KW-1185">Reference proteome</keyword>
<dbReference type="AlphaFoldDB" id="A0A2C9CR01"/>